<keyword evidence="4 6" id="KW-0143">Chaperone</keyword>
<comment type="similarity">
    <text evidence="6">Belongs to the KhpB RNA-binding protein family.</text>
</comment>
<dbReference type="Pfam" id="PF01424">
    <property type="entry name" value="R3H"/>
    <property type="match status" value="1"/>
</dbReference>
<comment type="subunit">
    <text evidence="6">Forms a complex with KhpA.</text>
</comment>
<sequence>MYKTYTEKTVNDAVAKGLAELKVTEDDIKIEVLDSGSSGFLGFGKRPAEVKLTVINPELKTYETIEALINRVEKDVKTKVPSQSTEEAIEETESRERVSQKAEDLEENSHEEVEEKDDLSHSEKNHPIEQAAKDTEAYISSIVLDMGIEHTTKMTVKKNNIDINFDAKLAAKIIGKRGQTLNALQVLAQNYFNSIYRSYGQVIIDVGDYRAKRKETLEILALNMADKVRRTEERVKLEPMPNFERKIMHNALSREPGIETYSEGKEPNRYLVITKK</sequence>
<evidence type="ECO:0000256" key="1">
    <source>
        <dbReference type="ARBA" id="ARBA00022490"/>
    </source>
</evidence>
<dbReference type="GO" id="GO:0003723">
    <property type="term" value="F:RNA binding"/>
    <property type="evidence" value="ECO:0007669"/>
    <property type="project" value="UniProtKB-UniRule"/>
</dbReference>
<keyword evidence="10" id="KW-1185">Reference proteome</keyword>
<dbReference type="Gene3D" id="3.30.1370.50">
    <property type="entry name" value="R3H-like domain"/>
    <property type="match status" value="1"/>
</dbReference>
<feature type="domain" description="R3H" evidence="8">
    <location>
        <begin position="211"/>
        <end position="276"/>
    </location>
</feature>
<dbReference type="PANTHER" id="PTHR35800:SF1">
    <property type="entry name" value="RNA-BINDING PROTEIN KHPB"/>
    <property type="match status" value="1"/>
</dbReference>
<accession>A0A6V7R3T1</accession>
<feature type="region of interest" description="Disordered" evidence="7">
    <location>
        <begin position="76"/>
        <end position="124"/>
    </location>
</feature>
<dbReference type="PROSITE" id="PS51061">
    <property type="entry name" value="R3H"/>
    <property type="match status" value="1"/>
</dbReference>
<comment type="domain">
    <text evidence="6">Has an N-terminal Jag-N domain and 2 RNA-binding domains (KH and R3H).</text>
</comment>
<evidence type="ECO:0000313" key="9">
    <source>
        <dbReference type="EMBL" id="CAD2071713.1"/>
    </source>
</evidence>
<dbReference type="GO" id="GO:0008360">
    <property type="term" value="P:regulation of cell shape"/>
    <property type="evidence" value="ECO:0007669"/>
    <property type="project" value="UniProtKB-KW"/>
</dbReference>
<name>A0A6V7R3T1_9STAP</name>
<evidence type="ECO:0000313" key="10">
    <source>
        <dbReference type="Proteomes" id="UP000589351"/>
    </source>
</evidence>
<reference evidence="9 10" key="1">
    <citation type="submission" date="2020-07" db="EMBL/GenBank/DDBJ databases">
        <authorList>
            <person name="Criscuolo A."/>
        </authorList>
    </citation>
    <scope>NUCLEOTIDE SEQUENCE [LARGE SCALE GENOMIC DNA]</scope>
    <source>
        <strain evidence="9">CIP111649</strain>
    </source>
</reference>
<dbReference type="InterPro" id="IPR038008">
    <property type="entry name" value="Jag_KH"/>
</dbReference>
<dbReference type="PANTHER" id="PTHR35800">
    <property type="entry name" value="PROTEIN JAG"/>
    <property type="match status" value="1"/>
</dbReference>
<evidence type="ECO:0000256" key="6">
    <source>
        <dbReference type="HAMAP-Rule" id="MF_00867"/>
    </source>
</evidence>
<dbReference type="InterPro" id="IPR032782">
    <property type="entry name" value="KhpB_N"/>
</dbReference>
<dbReference type="AlphaFoldDB" id="A0A6V7R3T1"/>
<feature type="compositionally biased region" description="Basic and acidic residues" evidence="7">
    <location>
        <begin position="92"/>
        <end position="124"/>
    </location>
</feature>
<dbReference type="InterPro" id="IPR039247">
    <property type="entry name" value="KhpB"/>
</dbReference>
<keyword evidence="1 6" id="KW-0963">Cytoplasm</keyword>
<dbReference type="Proteomes" id="UP000589351">
    <property type="component" value="Unassembled WGS sequence"/>
</dbReference>
<dbReference type="Pfam" id="PF14804">
    <property type="entry name" value="Jag_N"/>
    <property type="match status" value="1"/>
</dbReference>
<proteinExistence type="inferred from homology"/>
<protein>
    <recommendedName>
        <fullName evidence="6">RNA-binding protein KhpB</fullName>
    </recommendedName>
    <alternativeName>
        <fullName evidence="6">RNA-binding protein EloR</fullName>
    </alternativeName>
</protein>
<evidence type="ECO:0000256" key="7">
    <source>
        <dbReference type="SAM" id="MobiDB-lite"/>
    </source>
</evidence>
<dbReference type="InterPro" id="IPR001374">
    <property type="entry name" value="R3H_dom"/>
</dbReference>
<dbReference type="EMBL" id="CAJEWD010000003">
    <property type="protein sequence ID" value="CAD2071713.1"/>
    <property type="molecule type" value="Genomic_DNA"/>
</dbReference>
<comment type="subcellular location">
    <subcellularLocation>
        <location evidence="6">Cytoplasm</location>
    </subcellularLocation>
</comment>
<dbReference type="GO" id="GO:0071555">
    <property type="term" value="P:cell wall organization"/>
    <property type="evidence" value="ECO:0007669"/>
    <property type="project" value="UniProtKB-KW"/>
</dbReference>
<dbReference type="InterPro" id="IPR038247">
    <property type="entry name" value="Jag_N_dom_sf"/>
</dbReference>
<dbReference type="NCBIfam" id="NF041568">
    <property type="entry name" value="Jag_EloR"/>
    <property type="match status" value="1"/>
</dbReference>
<dbReference type="CDD" id="cd02644">
    <property type="entry name" value="R3H_jag"/>
    <property type="match status" value="1"/>
</dbReference>
<dbReference type="Gene3D" id="3.30.300.20">
    <property type="match status" value="1"/>
</dbReference>
<dbReference type="SMART" id="SM00393">
    <property type="entry name" value="R3H"/>
    <property type="match status" value="1"/>
</dbReference>
<comment type="caution">
    <text evidence="6">Lacks conserved residue(s) required for the propagation of feature annotation.</text>
</comment>
<keyword evidence="2 6" id="KW-0694">RNA-binding</keyword>
<keyword evidence="3 6" id="KW-0133">Cell shape</keyword>
<comment type="function">
    <text evidence="6">A probable RNA chaperone. Forms a complex with KhpA which binds to cellular RNA and controls its expression. Plays a role in peptidoglycan (PG) homeostasis and cell length regulation.</text>
</comment>
<dbReference type="RefSeq" id="WP_185124917.1">
    <property type="nucleotide sequence ID" value="NZ_CAJEWD010000003.1"/>
</dbReference>
<dbReference type="Pfam" id="PF13083">
    <property type="entry name" value="KH_KhpA-B"/>
    <property type="match status" value="1"/>
</dbReference>
<gene>
    <name evidence="6" type="primary">khpB</name>
    <name evidence="6" type="synonym">eloR</name>
    <name evidence="9" type="ORF">JEODO184_00370</name>
</gene>
<dbReference type="SUPFAM" id="SSF82708">
    <property type="entry name" value="R3H domain"/>
    <property type="match status" value="1"/>
</dbReference>
<evidence type="ECO:0000256" key="4">
    <source>
        <dbReference type="ARBA" id="ARBA00023186"/>
    </source>
</evidence>
<dbReference type="InterPro" id="IPR015946">
    <property type="entry name" value="KH_dom-like_a/b"/>
</dbReference>
<dbReference type="CDD" id="cd02414">
    <property type="entry name" value="KH-II_Jag"/>
    <property type="match status" value="1"/>
</dbReference>
<organism evidence="9 10">
    <name type="scientific">Jeotgalicoccus meleagridis</name>
    <dbReference type="NCBI Taxonomy" id="2759181"/>
    <lineage>
        <taxon>Bacteria</taxon>
        <taxon>Bacillati</taxon>
        <taxon>Bacillota</taxon>
        <taxon>Bacilli</taxon>
        <taxon>Bacillales</taxon>
        <taxon>Staphylococcaceae</taxon>
        <taxon>Jeotgalicoccus</taxon>
    </lineage>
</organism>
<dbReference type="HAMAP" id="MF_00867">
    <property type="entry name" value="KhpB"/>
    <property type="match status" value="1"/>
</dbReference>
<evidence type="ECO:0000256" key="3">
    <source>
        <dbReference type="ARBA" id="ARBA00022960"/>
    </source>
</evidence>
<evidence type="ECO:0000256" key="2">
    <source>
        <dbReference type="ARBA" id="ARBA00022884"/>
    </source>
</evidence>
<evidence type="ECO:0000259" key="8">
    <source>
        <dbReference type="PROSITE" id="PS51061"/>
    </source>
</evidence>
<evidence type="ECO:0000256" key="5">
    <source>
        <dbReference type="ARBA" id="ARBA00023316"/>
    </source>
</evidence>
<dbReference type="InterPro" id="IPR034079">
    <property type="entry name" value="R3H_KhpB"/>
</dbReference>
<comment type="caution">
    <text evidence="9">The sequence shown here is derived from an EMBL/GenBank/DDBJ whole genome shotgun (WGS) entry which is preliminary data.</text>
</comment>
<keyword evidence="5 6" id="KW-0961">Cell wall biogenesis/degradation</keyword>
<dbReference type="GO" id="GO:0005737">
    <property type="term" value="C:cytoplasm"/>
    <property type="evidence" value="ECO:0007669"/>
    <property type="project" value="UniProtKB-SubCell"/>
</dbReference>
<dbReference type="Gene3D" id="3.30.30.80">
    <property type="entry name" value="probable RNA-binding protein from clostridium symbiosum atcc 14940"/>
    <property type="match status" value="1"/>
</dbReference>
<dbReference type="SMART" id="SM01245">
    <property type="entry name" value="Jag_N"/>
    <property type="match status" value="1"/>
</dbReference>
<dbReference type="InterPro" id="IPR036867">
    <property type="entry name" value="R3H_dom_sf"/>
</dbReference>
<dbReference type="GO" id="GO:0009252">
    <property type="term" value="P:peptidoglycan biosynthetic process"/>
    <property type="evidence" value="ECO:0007669"/>
    <property type="project" value="UniProtKB-UniRule"/>
</dbReference>